<sequence>MTRLLRGLGLLGVGCLLAACGSAEDVVGASSPDDAQTDASSNAALTDKGGVVVSGTDVSDDADDADSAVEVVIYEDFQCPYCAQLEESSADFLEEQLGDGAVTVEYRIVSFLDGASTNEYSSRAANAALCVFDGAGPRAFYEFHATLYDNQPEEGSAGPEDAQLATYASDAGADVDDCITDDAMGDQVVKSTQQMTAEGVTGTPAVFVDGEAVELTSETSLQEAIEAAIG</sequence>
<evidence type="ECO:0000313" key="8">
    <source>
        <dbReference type="EMBL" id="UYM07131.1"/>
    </source>
</evidence>
<proteinExistence type="inferred from homology"/>
<evidence type="ECO:0000256" key="4">
    <source>
        <dbReference type="ARBA" id="ARBA00023157"/>
    </source>
</evidence>
<keyword evidence="9" id="KW-1185">Reference proteome</keyword>
<keyword evidence="3" id="KW-0560">Oxidoreductase</keyword>
<dbReference type="PANTHER" id="PTHR13887">
    <property type="entry name" value="GLUTATHIONE S-TRANSFERASE KAPPA"/>
    <property type="match status" value="1"/>
</dbReference>
<feature type="domain" description="Thioredoxin-like fold" evidence="7">
    <location>
        <begin position="65"/>
        <end position="226"/>
    </location>
</feature>
<dbReference type="AlphaFoldDB" id="A0AA46TKU0"/>
<dbReference type="GO" id="GO:0016491">
    <property type="term" value="F:oxidoreductase activity"/>
    <property type="evidence" value="ECO:0007669"/>
    <property type="project" value="UniProtKB-KW"/>
</dbReference>
<dbReference type="EMBL" id="CP094970">
    <property type="protein sequence ID" value="UYM07131.1"/>
    <property type="molecule type" value="Genomic_DNA"/>
</dbReference>
<dbReference type="InterPro" id="IPR012336">
    <property type="entry name" value="Thioredoxin-like_fold"/>
</dbReference>
<keyword evidence="4" id="KW-1015">Disulfide bond</keyword>
<organism evidence="8 9">
    <name type="scientific">Solicola gregarius</name>
    <dbReference type="NCBI Taxonomy" id="2908642"/>
    <lineage>
        <taxon>Bacteria</taxon>
        <taxon>Bacillati</taxon>
        <taxon>Actinomycetota</taxon>
        <taxon>Actinomycetes</taxon>
        <taxon>Propionibacteriales</taxon>
        <taxon>Nocardioidaceae</taxon>
        <taxon>Solicola</taxon>
    </lineage>
</organism>
<protein>
    <submittedName>
        <fullName evidence="8">DsbA family protein</fullName>
    </submittedName>
</protein>
<reference evidence="8" key="1">
    <citation type="submission" date="2022-01" db="EMBL/GenBank/DDBJ databases">
        <title>Nocardioidaceae gen. sp. A5X3R13.</title>
        <authorList>
            <person name="Lopez Marin M.A."/>
            <person name="Uhlik O."/>
        </authorList>
    </citation>
    <scope>NUCLEOTIDE SEQUENCE</scope>
    <source>
        <strain evidence="8">A5X3R13</strain>
    </source>
</reference>
<name>A0AA46TKU0_9ACTN</name>
<dbReference type="PANTHER" id="PTHR13887:SF14">
    <property type="entry name" value="DISULFIDE BOND FORMATION PROTEIN D"/>
    <property type="match status" value="1"/>
</dbReference>
<evidence type="ECO:0000256" key="5">
    <source>
        <dbReference type="ARBA" id="ARBA00023284"/>
    </source>
</evidence>
<evidence type="ECO:0000256" key="2">
    <source>
        <dbReference type="ARBA" id="ARBA00022729"/>
    </source>
</evidence>
<dbReference type="InterPro" id="IPR036249">
    <property type="entry name" value="Thioredoxin-like_sf"/>
</dbReference>
<dbReference type="PROSITE" id="PS51257">
    <property type="entry name" value="PROKAR_LIPOPROTEIN"/>
    <property type="match status" value="1"/>
</dbReference>
<gene>
    <name evidence="8" type="ORF">L0C25_08655</name>
</gene>
<dbReference type="KEGG" id="sgrg:L0C25_08655"/>
<keyword evidence="5" id="KW-0676">Redox-active center</keyword>
<dbReference type="Pfam" id="PF13462">
    <property type="entry name" value="Thioredoxin_4"/>
    <property type="match status" value="1"/>
</dbReference>
<keyword evidence="2 6" id="KW-0732">Signal</keyword>
<evidence type="ECO:0000256" key="6">
    <source>
        <dbReference type="SAM" id="SignalP"/>
    </source>
</evidence>
<feature type="signal peptide" evidence="6">
    <location>
        <begin position="1"/>
        <end position="18"/>
    </location>
</feature>
<dbReference type="RefSeq" id="WP_271636075.1">
    <property type="nucleotide sequence ID" value="NZ_CP094970.1"/>
</dbReference>
<dbReference type="Proteomes" id="UP001164390">
    <property type="component" value="Chromosome"/>
</dbReference>
<dbReference type="Gene3D" id="3.40.30.10">
    <property type="entry name" value="Glutaredoxin"/>
    <property type="match status" value="1"/>
</dbReference>
<accession>A0AA46TKU0</accession>
<evidence type="ECO:0000256" key="3">
    <source>
        <dbReference type="ARBA" id="ARBA00023002"/>
    </source>
</evidence>
<dbReference type="SUPFAM" id="SSF52833">
    <property type="entry name" value="Thioredoxin-like"/>
    <property type="match status" value="1"/>
</dbReference>
<evidence type="ECO:0000259" key="7">
    <source>
        <dbReference type="Pfam" id="PF13462"/>
    </source>
</evidence>
<evidence type="ECO:0000313" key="9">
    <source>
        <dbReference type="Proteomes" id="UP001164390"/>
    </source>
</evidence>
<evidence type="ECO:0000256" key="1">
    <source>
        <dbReference type="ARBA" id="ARBA00005791"/>
    </source>
</evidence>
<comment type="similarity">
    <text evidence="1">Belongs to the thioredoxin family. DsbA subfamily.</text>
</comment>
<feature type="chain" id="PRO_5041398910" evidence="6">
    <location>
        <begin position="19"/>
        <end position="230"/>
    </location>
</feature>